<accession>A0ABT2J6I5</accession>
<protein>
    <submittedName>
        <fullName evidence="3">YciI family protein</fullName>
    </submittedName>
</protein>
<dbReference type="Gene3D" id="3.30.70.1060">
    <property type="entry name" value="Dimeric alpha+beta barrel"/>
    <property type="match status" value="1"/>
</dbReference>
<dbReference type="PANTHER" id="PTHR35174">
    <property type="entry name" value="BLL7171 PROTEIN-RELATED"/>
    <property type="match status" value="1"/>
</dbReference>
<dbReference type="RefSeq" id="WP_260190775.1">
    <property type="nucleotide sequence ID" value="NZ_JAFFZE010000009.1"/>
</dbReference>
<evidence type="ECO:0000256" key="1">
    <source>
        <dbReference type="ARBA" id="ARBA00007689"/>
    </source>
</evidence>
<dbReference type="SUPFAM" id="SSF54909">
    <property type="entry name" value="Dimeric alpha+beta barrel"/>
    <property type="match status" value="1"/>
</dbReference>
<proteinExistence type="inferred from homology"/>
<dbReference type="Pfam" id="PF03795">
    <property type="entry name" value="YCII"/>
    <property type="match status" value="1"/>
</dbReference>
<dbReference type="EMBL" id="JAFFZE010000009">
    <property type="protein sequence ID" value="MCT2583398.1"/>
    <property type="molecule type" value="Genomic_DNA"/>
</dbReference>
<dbReference type="InterPro" id="IPR011008">
    <property type="entry name" value="Dimeric_a/b-barrel"/>
</dbReference>
<organism evidence="3 4">
    <name type="scientific">Actinophytocola gossypii</name>
    <dbReference type="NCBI Taxonomy" id="2812003"/>
    <lineage>
        <taxon>Bacteria</taxon>
        <taxon>Bacillati</taxon>
        <taxon>Actinomycetota</taxon>
        <taxon>Actinomycetes</taxon>
        <taxon>Pseudonocardiales</taxon>
        <taxon>Pseudonocardiaceae</taxon>
    </lineage>
</organism>
<gene>
    <name evidence="3" type="ORF">JT362_09740</name>
</gene>
<keyword evidence="4" id="KW-1185">Reference proteome</keyword>
<evidence type="ECO:0000259" key="2">
    <source>
        <dbReference type="Pfam" id="PF03795"/>
    </source>
</evidence>
<dbReference type="InterPro" id="IPR005545">
    <property type="entry name" value="YCII"/>
</dbReference>
<name>A0ABT2J6I5_9PSEU</name>
<comment type="caution">
    <text evidence="3">The sequence shown here is derived from an EMBL/GenBank/DDBJ whole genome shotgun (WGS) entry which is preliminary data.</text>
</comment>
<reference evidence="3 4" key="1">
    <citation type="submission" date="2021-02" db="EMBL/GenBank/DDBJ databases">
        <title>Actinophytocola xerophila sp. nov., isolated from soil of cotton cropping field.</title>
        <authorList>
            <person name="Huang R."/>
            <person name="Chen X."/>
            <person name="Ge X."/>
            <person name="Liu W."/>
        </authorList>
    </citation>
    <scope>NUCLEOTIDE SEQUENCE [LARGE SCALE GENOMIC DNA]</scope>
    <source>
        <strain evidence="3 4">S1-96</strain>
    </source>
</reference>
<evidence type="ECO:0000313" key="3">
    <source>
        <dbReference type="EMBL" id="MCT2583398.1"/>
    </source>
</evidence>
<sequence>MRYMVMVKYAENDPNIPEPDEEMYAEMARYNEELVKAGVMLAGEGLHPSDQGALVTFRNGVPTVTDGPFAEGKELVGGYWLLEAKSREEVLEWVKRIPADPNVTSRVEVRQLAD</sequence>
<feature type="domain" description="YCII-related" evidence="2">
    <location>
        <begin position="1"/>
        <end position="110"/>
    </location>
</feature>
<comment type="similarity">
    <text evidence="1">Belongs to the YciI family.</text>
</comment>
<dbReference type="Proteomes" id="UP001156441">
    <property type="component" value="Unassembled WGS sequence"/>
</dbReference>
<evidence type="ECO:0000313" key="4">
    <source>
        <dbReference type="Proteomes" id="UP001156441"/>
    </source>
</evidence>